<feature type="transmembrane region" description="Helical" evidence="1">
    <location>
        <begin position="120"/>
        <end position="142"/>
    </location>
</feature>
<dbReference type="PANTHER" id="PTHR14969:SF13">
    <property type="entry name" value="AT30094P"/>
    <property type="match status" value="1"/>
</dbReference>
<comment type="caution">
    <text evidence="3">The sequence shown here is derived from an EMBL/GenBank/DDBJ whole genome shotgun (WGS) entry which is preliminary data.</text>
</comment>
<keyword evidence="4" id="KW-1185">Reference proteome</keyword>
<dbReference type="EMBL" id="BAABAB010000036">
    <property type="protein sequence ID" value="GAA3635275.1"/>
    <property type="molecule type" value="Genomic_DNA"/>
</dbReference>
<dbReference type="Pfam" id="PF01569">
    <property type="entry name" value="PAP2"/>
    <property type="match status" value="1"/>
</dbReference>
<feature type="domain" description="Phosphatidic acid phosphatase type 2/haloperoxidase" evidence="2">
    <location>
        <begin position="78"/>
        <end position="191"/>
    </location>
</feature>
<dbReference type="SMART" id="SM00014">
    <property type="entry name" value="acidPPc"/>
    <property type="match status" value="1"/>
</dbReference>
<feature type="transmembrane region" description="Helical" evidence="1">
    <location>
        <begin position="80"/>
        <end position="100"/>
    </location>
</feature>
<evidence type="ECO:0000259" key="2">
    <source>
        <dbReference type="SMART" id="SM00014"/>
    </source>
</evidence>
<sequence length="210" mass="22524">MVLFTFPVLLLAWAIRQRSGLVFVFDQWAVTDATGTTRAWDLASVAVFVQAVFHPFVVYVAATLMVIYAGLGQGLRSRALWAFTTMMVGWAIGAAAKQVVHRLRPVLPDPLTRLGGYSFPSGHALNITVATTALLFLFWPVLSPASRRLAVAGAVVLITIVGLDRIFLGVHFPSDVVAGYVLGFGITFSSWIAFVGPAAGISLSSSSARR</sequence>
<gene>
    <name evidence="3" type="ORF">GCM10022236_42360</name>
</gene>
<keyword evidence="1" id="KW-1133">Transmembrane helix</keyword>
<protein>
    <recommendedName>
        <fullName evidence="2">Phosphatidic acid phosphatase type 2/haloperoxidase domain-containing protein</fullName>
    </recommendedName>
</protein>
<dbReference type="InterPro" id="IPR036938">
    <property type="entry name" value="PAP2/HPO_sf"/>
</dbReference>
<dbReference type="Proteomes" id="UP001501490">
    <property type="component" value="Unassembled WGS sequence"/>
</dbReference>
<organism evidence="3 4">
    <name type="scientific">Microlunatus ginsengisoli</name>
    <dbReference type="NCBI Taxonomy" id="363863"/>
    <lineage>
        <taxon>Bacteria</taxon>
        <taxon>Bacillati</taxon>
        <taxon>Actinomycetota</taxon>
        <taxon>Actinomycetes</taxon>
        <taxon>Propionibacteriales</taxon>
        <taxon>Propionibacteriaceae</taxon>
        <taxon>Microlunatus</taxon>
    </lineage>
</organism>
<evidence type="ECO:0000256" key="1">
    <source>
        <dbReference type="SAM" id="Phobius"/>
    </source>
</evidence>
<feature type="transmembrane region" description="Helical" evidence="1">
    <location>
        <begin position="149"/>
        <end position="168"/>
    </location>
</feature>
<keyword evidence="1" id="KW-0812">Transmembrane</keyword>
<dbReference type="SUPFAM" id="SSF48317">
    <property type="entry name" value="Acid phosphatase/Vanadium-dependent haloperoxidase"/>
    <property type="match status" value="1"/>
</dbReference>
<dbReference type="CDD" id="cd03392">
    <property type="entry name" value="PAP2_like_2"/>
    <property type="match status" value="1"/>
</dbReference>
<name>A0ABP7AMG9_9ACTN</name>
<evidence type="ECO:0000313" key="3">
    <source>
        <dbReference type="EMBL" id="GAA3635275.1"/>
    </source>
</evidence>
<feature type="transmembrane region" description="Helical" evidence="1">
    <location>
        <begin position="42"/>
        <end position="68"/>
    </location>
</feature>
<keyword evidence="1" id="KW-0472">Membrane</keyword>
<feature type="transmembrane region" description="Helical" evidence="1">
    <location>
        <begin position="180"/>
        <end position="203"/>
    </location>
</feature>
<evidence type="ECO:0000313" key="4">
    <source>
        <dbReference type="Proteomes" id="UP001501490"/>
    </source>
</evidence>
<dbReference type="Gene3D" id="1.20.144.10">
    <property type="entry name" value="Phosphatidic acid phosphatase type 2/haloperoxidase"/>
    <property type="match status" value="1"/>
</dbReference>
<dbReference type="PANTHER" id="PTHR14969">
    <property type="entry name" value="SPHINGOSINE-1-PHOSPHATE PHOSPHOHYDROLASE"/>
    <property type="match status" value="1"/>
</dbReference>
<proteinExistence type="predicted"/>
<accession>A0ABP7AMG9</accession>
<dbReference type="RefSeq" id="WP_344808402.1">
    <property type="nucleotide sequence ID" value="NZ_BAABAB010000036.1"/>
</dbReference>
<reference evidence="4" key="1">
    <citation type="journal article" date="2019" name="Int. J. Syst. Evol. Microbiol.">
        <title>The Global Catalogue of Microorganisms (GCM) 10K type strain sequencing project: providing services to taxonomists for standard genome sequencing and annotation.</title>
        <authorList>
            <consortium name="The Broad Institute Genomics Platform"/>
            <consortium name="The Broad Institute Genome Sequencing Center for Infectious Disease"/>
            <person name="Wu L."/>
            <person name="Ma J."/>
        </authorList>
    </citation>
    <scope>NUCLEOTIDE SEQUENCE [LARGE SCALE GENOMIC DNA]</scope>
    <source>
        <strain evidence="4">JCM 16929</strain>
    </source>
</reference>
<dbReference type="InterPro" id="IPR000326">
    <property type="entry name" value="PAP2/HPO"/>
</dbReference>